<keyword evidence="6" id="KW-1185">Reference proteome</keyword>
<dbReference type="KEGG" id="crw:CROST_023600"/>
<comment type="subcellular location">
    <subcellularLocation>
        <location evidence="1">Endomembrane system</location>
        <topology evidence="1">Multi-pass membrane protein</topology>
    </subcellularLocation>
</comment>
<dbReference type="Pfam" id="PF06803">
    <property type="entry name" value="DUF1232"/>
    <property type="match status" value="1"/>
</dbReference>
<dbReference type="AlphaFoldDB" id="A0A1S8LRG6"/>
<evidence type="ECO:0000313" key="5">
    <source>
        <dbReference type="EMBL" id="URZ11643.1"/>
    </source>
</evidence>
<name>A0A1S8LRG6_9CLOT</name>
<evidence type="ECO:0000256" key="3">
    <source>
        <dbReference type="ARBA" id="ARBA00022989"/>
    </source>
</evidence>
<evidence type="ECO:0000256" key="4">
    <source>
        <dbReference type="ARBA" id="ARBA00023136"/>
    </source>
</evidence>
<proteinExistence type="predicted"/>
<evidence type="ECO:0000256" key="2">
    <source>
        <dbReference type="ARBA" id="ARBA00022692"/>
    </source>
</evidence>
<evidence type="ECO:0000313" key="6">
    <source>
        <dbReference type="Proteomes" id="UP000190951"/>
    </source>
</evidence>
<gene>
    <name evidence="5" type="ORF">CROST_023600</name>
</gene>
<dbReference type="STRING" id="84029.CROST_03330"/>
<sequence length="127" mass="14711">MDHFINEFKRRAKKLKSDIPALFVALKKRETPIIAKIFAGITIGYALSPIDFIPDFIPVIGLLDDLIILPIFVVLTIKLIPEEIFNQCRIAAENLWSREKPKKWYFAIPIVLIWLILLILMISRLII</sequence>
<keyword evidence="2" id="KW-0812">Transmembrane</keyword>
<organism evidence="5 6">
    <name type="scientific">Clostridium felsineum</name>
    <dbReference type="NCBI Taxonomy" id="36839"/>
    <lineage>
        <taxon>Bacteria</taxon>
        <taxon>Bacillati</taxon>
        <taxon>Bacillota</taxon>
        <taxon>Clostridia</taxon>
        <taxon>Eubacteriales</taxon>
        <taxon>Clostridiaceae</taxon>
        <taxon>Clostridium</taxon>
    </lineage>
</organism>
<dbReference type="EMBL" id="CP096983">
    <property type="protein sequence ID" value="URZ11643.1"/>
    <property type="molecule type" value="Genomic_DNA"/>
</dbReference>
<dbReference type="Proteomes" id="UP000190951">
    <property type="component" value="Chromosome"/>
</dbReference>
<keyword evidence="4" id="KW-0472">Membrane</keyword>
<keyword evidence="3" id="KW-1133">Transmembrane helix</keyword>
<dbReference type="RefSeq" id="WP_307875756.1">
    <property type="nucleotide sequence ID" value="NZ_CP096983.1"/>
</dbReference>
<dbReference type="GO" id="GO:0012505">
    <property type="term" value="C:endomembrane system"/>
    <property type="evidence" value="ECO:0007669"/>
    <property type="project" value="UniProtKB-SubCell"/>
</dbReference>
<reference evidence="5 6" key="1">
    <citation type="submission" date="2022-04" db="EMBL/GenBank/DDBJ databases">
        <title>Genome sequence of C. roseum typestrain.</title>
        <authorList>
            <person name="Poehlein A."/>
            <person name="Schoch T."/>
            <person name="Duerre P."/>
            <person name="Daniel R."/>
        </authorList>
    </citation>
    <scope>NUCLEOTIDE SEQUENCE [LARGE SCALE GENOMIC DNA]</scope>
    <source>
        <strain evidence="5 6">DSM 7320</strain>
    </source>
</reference>
<accession>A0A1S8LRG6</accession>
<dbReference type="InterPro" id="IPR010652">
    <property type="entry name" value="DUF1232"/>
</dbReference>
<protein>
    <submittedName>
        <fullName evidence="5">Uncharacterized protein</fullName>
    </submittedName>
</protein>
<evidence type="ECO:0000256" key="1">
    <source>
        <dbReference type="ARBA" id="ARBA00004127"/>
    </source>
</evidence>